<evidence type="ECO:0000313" key="3">
    <source>
        <dbReference type="Proteomes" id="UP000813427"/>
    </source>
</evidence>
<evidence type="ECO:0000256" key="1">
    <source>
        <dbReference type="SAM" id="Phobius"/>
    </source>
</evidence>
<comment type="caution">
    <text evidence="2">The sequence shown here is derived from an EMBL/GenBank/DDBJ whole genome shotgun (WGS) entry which is preliminary data.</text>
</comment>
<reference evidence="2" key="1">
    <citation type="journal article" date="2021" name="Nat. Commun.">
        <title>Genetic determinants of endophytism in the Arabidopsis root mycobiome.</title>
        <authorList>
            <person name="Mesny F."/>
            <person name="Miyauchi S."/>
            <person name="Thiergart T."/>
            <person name="Pickel B."/>
            <person name="Atanasova L."/>
            <person name="Karlsson M."/>
            <person name="Huettel B."/>
            <person name="Barry K.W."/>
            <person name="Haridas S."/>
            <person name="Chen C."/>
            <person name="Bauer D."/>
            <person name="Andreopoulos W."/>
            <person name="Pangilinan J."/>
            <person name="LaButti K."/>
            <person name="Riley R."/>
            <person name="Lipzen A."/>
            <person name="Clum A."/>
            <person name="Drula E."/>
            <person name="Henrissat B."/>
            <person name="Kohler A."/>
            <person name="Grigoriev I.V."/>
            <person name="Martin F.M."/>
            <person name="Hacquard S."/>
        </authorList>
    </citation>
    <scope>NUCLEOTIDE SEQUENCE</scope>
    <source>
        <strain evidence="2">MPI-SDFR-AT-0068</strain>
    </source>
</reference>
<organism evidence="2 3">
    <name type="scientific">Fusarium tricinctum</name>
    <dbReference type="NCBI Taxonomy" id="61284"/>
    <lineage>
        <taxon>Eukaryota</taxon>
        <taxon>Fungi</taxon>
        <taxon>Dikarya</taxon>
        <taxon>Ascomycota</taxon>
        <taxon>Pezizomycotina</taxon>
        <taxon>Sordariomycetes</taxon>
        <taxon>Hypocreomycetidae</taxon>
        <taxon>Hypocreales</taxon>
        <taxon>Nectriaceae</taxon>
        <taxon>Fusarium</taxon>
        <taxon>Fusarium tricinctum species complex</taxon>
    </lineage>
</organism>
<gene>
    <name evidence="2" type="ORF">BKA59DRAFT_469032</name>
</gene>
<evidence type="ECO:0000313" key="2">
    <source>
        <dbReference type="EMBL" id="KAH7256981.1"/>
    </source>
</evidence>
<dbReference type="Proteomes" id="UP000813427">
    <property type="component" value="Unassembled WGS sequence"/>
</dbReference>
<accession>A0A8K0S630</accession>
<sequence length="54" mass="5820">MGLVPVSTFSALLTIYSLIPICVSNRLPLSVIVVSISVFHSTVFSTALELLEKL</sequence>
<dbReference type="EMBL" id="JAGPXF010000002">
    <property type="protein sequence ID" value="KAH7256981.1"/>
    <property type="molecule type" value="Genomic_DNA"/>
</dbReference>
<keyword evidence="1" id="KW-1133">Transmembrane helix</keyword>
<keyword evidence="1" id="KW-0812">Transmembrane</keyword>
<keyword evidence="3" id="KW-1185">Reference proteome</keyword>
<name>A0A8K0S630_9HYPO</name>
<keyword evidence="1" id="KW-0472">Membrane</keyword>
<feature type="transmembrane region" description="Helical" evidence="1">
    <location>
        <begin position="27"/>
        <end position="51"/>
    </location>
</feature>
<proteinExistence type="predicted"/>
<dbReference type="AlphaFoldDB" id="A0A8K0S630"/>
<protein>
    <submittedName>
        <fullName evidence="2">Uncharacterized protein</fullName>
    </submittedName>
</protein>